<gene>
    <name evidence="2" type="ORF">BDI24065_02723</name>
</gene>
<dbReference type="GeneID" id="93027802"/>
<feature type="domain" description="BON" evidence="1">
    <location>
        <begin position="77"/>
        <end position="145"/>
    </location>
</feature>
<feature type="domain" description="BON" evidence="1">
    <location>
        <begin position="3"/>
        <end position="71"/>
    </location>
</feature>
<evidence type="ECO:0000259" key="1">
    <source>
        <dbReference type="PROSITE" id="PS50914"/>
    </source>
</evidence>
<dbReference type="PROSITE" id="PS50914">
    <property type="entry name" value="BON"/>
    <property type="match status" value="3"/>
</dbReference>
<dbReference type="Proteomes" id="UP000494125">
    <property type="component" value="Unassembled WGS sequence"/>
</dbReference>
<dbReference type="InterPro" id="IPR051686">
    <property type="entry name" value="Lipoprotein_DolP"/>
</dbReference>
<feature type="domain" description="BON" evidence="1">
    <location>
        <begin position="148"/>
        <end position="215"/>
    </location>
</feature>
<protein>
    <submittedName>
        <fullName evidence="2">BON domain protein</fullName>
    </submittedName>
</protein>
<dbReference type="AlphaFoldDB" id="A0A6P2KUB4"/>
<dbReference type="Pfam" id="PF04972">
    <property type="entry name" value="BON"/>
    <property type="match status" value="3"/>
</dbReference>
<proteinExistence type="predicted"/>
<evidence type="ECO:0000313" key="3">
    <source>
        <dbReference type="Proteomes" id="UP000494125"/>
    </source>
</evidence>
<name>A0A6P2KUB4_9BURK</name>
<reference evidence="2 3" key="1">
    <citation type="submission" date="2019-09" db="EMBL/GenBank/DDBJ databases">
        <authorList>
            <person name="Depoorter E."/>
        </authorList>
    </citation>
    <scope>NUCLEOTIDE SEQUENCE [LARGE SCALE GENOMIC DNA]</scope>
    <source>
        <strain evidence="2">LMG 24065</strain>
    </source>
</reference>
<dbReference type="InterPro" id="IPR014004">
    <property type="entry name" value="Transpt-assoc_nodulatn_dom_bac"/>
</dbReference>
<organism evidence="2 3">
    <name type="scientific">Burkholderia diffusa</name>
    <dbReference type="NCBI Taxonomy" id="488732"/>
    <lineage>
        <taxon>Bacteria</taxon>
        <taxon>Pseudomonadati</taxon>
        <taxon>Pseudomonadota</taxon>
        <taxon>Betaproteobacteria</taxon>
        <taxon>Burkholderiales</taxon>
        <taxon>Burkholderiaceae</taxon>
        <taxon>Burkholderia</taxon>
        <taxon>Burkholderia cepacia complex</taxon>
    </lineage>
</organism>
<dbReference type="EMBL" id="CABVPN010000012">
    <property type="protein sequence ID" value="VWB58580.1"/>
    <property type="molecule type" value="Genomic_DNA"/>
</dbReference>
<accession>A0A6P2KUB4</accession>
<dbReference type="Gene3D" id="3.30.1340.30">
    <property type="match status" value="3"/>
</dbReference>
<evidence type="ECO:0000313" key="2">
    <source>
        <dbReference type="EMBL" id="VWB58580.1"/>
    </source>
</evidence>
<dbReference type="RefSeq" id="WP_151048681.1">
    <property type="nucleotide sequence ID" value="NZ_CABVPN010000012.1"/>
</dbReference>
<dbReference type="InterPro" id="IPR007055">
    <property type="entry name" value="BON_dom"/>
</dbReference>
<dbReference type="PANTHER" id="PTHR34606:SF15">
    <property type="entry name" value="BON DOMAIN-CONTAINING PROTEIN"/>
    <property type="match status" value="1"/>
</dbReference>
<dbReference type="SMART" id="SM00749">
    <property type="entry name" value="BON"/>
    <property type="match status" value="3"/>
</dbReference>
<dbReference type="PANTHER" id="PTHR34606">
    <property type="entry name" value="BON DOMAIN-CONTAINING PROTEIN"/>
    <property type="match status" value="1"/>
</dbReference>
<keyword evidence="3" id="KW-1185">Reference proteome</keyword>
<sequence length="215" mass="23095">MKSDAKLKHDVEQELSRDPAVDARQIEVTVRDGAVTLLGMVSSWAQKFAAQKAVQRVGGVRVLLLELEIAAPAASRSDAELEARIMSALDWQEALQDQSIRVEVDHGRVTLDGEVEWGFQRQAAEALVSRMAGVVGVANRIQVRAAHTAQDICAEIADALARRAQRKGAAISIEVANGIVTLTGTVDSMAEKRAARGAAWSVKGVREVVDHLTIG</sequence>